<protein>
    <submittedName>
        <fullName evidence="2">Uncharacterized protein</fullName>
    </submittedName>
</protein>
<dbReference type="EMBL" id="AP022871">
    <property type="protein sequence ID" value="BCB91043.1"/>
    <property type="molecule type" value="Genomic_DNA"/>
</dbReference>
<keyword evidence="3" id="KW-1185">Reference proteome</keyword>
<feature type="compositionally biased region" description="Low complexity" evidence="1">
    <location>
        <begin position="16"/>
        <end position="31"/>
    </location>
</feature>
<reference evidence="2 3" key="2">
    <citation type="submission" date="2020-03" db="EMBL/GenBank/DDBJ databases">
        <authorList>
            <person name="Ichikawa N."/>
            <person name="Kimura A."/>
            <person name="Kitahashi Y."/>
            <person name="Uohara A."/>
        </authorList>
    </citation>
    <scope>NUCLEOTIDE SEQUENCE [LARGE SCALE GENOMIC DNA]</scope>
    <source>
        <strain evidence="2 3">NBRC 105367</strain>
    </source>
</reference>
<sequence>MDPAALSHAGPPPATPDRAGTPPGTPAATVPLDARPPAAPYGRAPRPVAAGGVPASTVGGLVLLYPWLGGYCAAAERLVPEAGPVPARRAALALLAGADPADPLVRLLAGDPDWAGTGAPALADPEPAVAEALEPAAVLAAFAGLLPGFAASTPGYVREQWVRRPAALLRDGGDTVLLRLGRRPLDLVLDHLPYPLGAVRLPWTPRIGVGWEAP</sequence>
<evidence type="ECO:0000313" key="3">
    <source>
        <dbReference type="Proteomes" id="UP000503011"/>
    </source>
</evidence>
<dbReference type="AlphaFoldDB" id="A0A6F8YYG8"/>
<organism evidence="2 3">
    <name type="scientific">Phytohabitans suffuscus</name>
    <dbReference type="NCBI Taxonomy" id="624315"/>
    <lineage>
        <taxon>Bacteria</taxon>
        <taxon>Bacillati</taxon>
        <taxon>Actinomycetota</taxon>
        <taxon>Actinomycetes</taxon>
        <taxon>Micromonosporales</taxon>
        <taxon>Micromonosporaceae</taxon>
    </lineage>
</organism>
<accession>A0A6F8YYG8</accession>
<evidence type="ECO:0000256" key="1">
    <source>
        <dbReference type="SAM" id="MobiDB-lite"/>
    </source>
</evidence>
<name>A0A6F8YYG8_9ACTN</name>
<dbReference type="Pfam" id="PF19268">
    <property type="entry name" value="CIS_TMP"/>
    <property type="match status" value="1"/>
</dbReference>
<reference evidence="2 3" key="1">
    <citation type="submission" date="2020-03" db="EMBL/GenBank/DDBJ databases">
        <title>Whole genome shotgun sequence of Phytohabitans suffuscus NBRC 105367.</title>
        <authorList>
            <person name="Komaki H."/>
            <person name="Tamura T."/>
        </authorList>
    </citation>
    <scope>NUCLEOTIDE SEQUENCE [LARGE SCALE GENOMIC DNA]</scope>
    <source>
        <strain evidence="2 3">NBRC 105367</strain>
    </source>
</reference>
<evidence type="ECO:0000313" key="2">
    <source>
        <dbReference type="EMBL" id="BCB91043.1"/>
    </source>
</evidence>
<feature type="region of interest" description="Disordered" evidence="1">
    <location>
        <begin position="1"/>
        <end position="43"/>
    </location>
</feature>
<dbReference type="Proteomes" id="UP000503011">
    <property type="component" value="Chromosome"/>
</dbReference>
<dbReference type="KEGG" id="psuu:Psuf_083560"/>
<proteinExistence type="predicted"/>
<dbReference type="InterPro" id="IPR045538">
    <property type="entry name" value="CIS_TMP"/>
</dbReference>
<gene>
    <name evidence="2" type="ORF">Psuf_083560</name>
</gene>